<dbReference type="InterPro" id="IPR004358">
    <property type="entry name" value="Sig_transdc_His_kin-like_C"/>
</dbReference>
<keyword evidence="3" id="KW-0597">Phosphoprotein</keyword>
<evidence type="ECO:0000256" key="7">
    <source>
        <dbReference type="SAM" id="Phobius"/>
    </source>
</evidence>
<organism evidence="10 11">
    <name type="scientific">Thalassobaculum fulvum</name>
    <dbReference type="NCBI Taxonomy" id="1633335"/>
    <lineage>
        <taxon>Bacteria</taxon>
        <taxon>Pseudomonadati</taxon>
        <taxon>Pseudomonadota</taxon>
        <taxon>Alphaproteobacteria</taxon>
        <taxon>Rhodospirillales</taxon>
        <taxon>Thalassobaculaceae</taxon>
        <taxon>Thalassobaculum</taxon>
    </lineage>
</organism>
<dbReference type="InterPro" id="IPR003661">
    <property type="entry name" value="HisK_dim/P_dom"/>
</dbReference>
<feature type="domain" description="Histidine kinase" evidence="8">
    <location>
        <begin position="720"/>
        <end position="941"/>
    </location>
</feature>
<dbReference type="SMART" id="SM00387">
    <property type="entry name" value="HATPase_c"/>
    <property type="match status" value="1"/>
</dbReference>
<keyword evidence="5" id="KW-0418">Kinase</keyword>
<dbReference type="InterPro" id="IPR003594">
    <property type="entry name" value="HATPase_dom"/>
</dbReference>
<dbReference type="InterPro" id="IPR005467">
    <property type="entry name" value="His_kinase_dom"/>
</dbReference>
<evidence type="ECO:0000256" key="6">
    <source>
        <dbReference type="SAM" id="MobiDB-lite"/>
    </source>
</evidence>
<dbReference type="GO" id="GO:0005886">
    <property type="term" value="C:plasma membrane"/>
    <property type="evidence" value="ECO:0007669"/>
    <property type="project" value="TreeGrafter"/>
</dbReference>
<feature type="region of interest" description="Disordered" evidence="6">
    <location>
        <begin position="119"/>
        <end position="138"/>
    </location>
</feature>
<dbReference type="SUPFAM" id="SSF47384">
    <property type="entry name" value="Homodimeric domain of signal transducing histidine kinase"/>
    <property type="match status" value="1"/>
</dbReference>
<comment type="caution">
    <text evidence="10">The sequence shown here is derived from an EMBL/GenBank/DDBJ whole genome shotgun (WGS) entry which is preliminary data.</text>
</comment>
<dbReference type="SMART" id="SM00091">
    <property type="entry name" value="PAS"/>
    <property type="match status" value="2"/>
</dbReference>
<evidence type="ECO:0000256" key="5">
    <source>
        <dbReference type="ARBA" id="ARBA00022777"/>
    </source>
</evidence>
<sequence length="950" mass="99782">MDSASPQPFSIETESVARPLRDRLVAAVLLGALVLAWFGDVTPLQALRLWGFDAATALRPSITHRPTVLVVDIDDASLTEVGQWPWPRDILARMVERLADDGVAAVVLDILLAEPDRLSPGRRSVPEGGSGRTPPAATTDHDLALAAAMRERPAVSAVALSPVPLRDDREPMVGRVAVRGAARPEGLQRAAGVVRPLPVLEDAGRGAGVVNLYPDLDSVVRTAPGVVAVGDRLLPGLAIEAVRVATGSANLVVEASSTVGPSGLSVAGRLVPTDARGRIWVDTRDPGRIPVIRAARLLAGEVPEMEIAGRLAVIGASASGISAPVRTSGGAGISSSVFQALAVDSILDGRVMSRPALVPWVELGAAVAIALAVIAVSPMLGLTALGLVAGAGVVVLPTVAALALLSAGALVDASFPLVVLLALTGHVAVVRVHEQGVVRRRQEAMLVRQGIYMRQVVDASFDAIVTVDSQARIVTANAGAERLFGEPADRLVGARIDALLTGAWADALRLHAEGALRDAVRSGRVVAAAVDRAGDAAVRAELTVAETAAEERVFVIVLRDISARLDAEAAAQRAGERLRDGIERITDGFALFGPDRRLVICNARFVDMLGEAGDIARSGARFDTIMARYAETSRAPVDAAGRADAWVGERMAAFVRASEPRVQECLDGRWFRIDERPTAEGGLVGVYSDITELKWREMEMTEAMLRAEAASSAKSAFLANMSHELRTPLNAVIGFADLMKRELFGPLGNDHYRAYVADIIESGSNLLSMIEAILEFSRSEHASLADAEAVTRLERVAEAVLRDVATVAGDRSIEVAADVQDGMPSLAVDGTILYQILQNLVSNAIKFSPVGSAVVVRGFVADDGRPGVAVSDRGIGIPPDLIDKVTQPFWQRQGPLVRDHSGVGLGLAIVKSHVDALGGELLFDSAVDEGTTVTVLLPASRAVAPVPQSG</sequence>
<dbReference type="InterPro" id="IPR013656">
    <property type="entry name" value="PAS_4"/>
</dbReference>
<dbReference type="Pfam" id="PF08448">
    <property type="entry name" value="PAS_4"/>
    <property type="match status" value="1"/>
</dbReference>
<keyword evidence="11" id="KW-1185">Reference proteome</keyword>
<evidence type="ECO:0000313" key="10">
    <source>
        <dbReference type="EMBL" id="GHD57987.1"/>
    </source>
</evidence>
<keyword evidence="7" id="KW-0472">Membrane</keyword>
<dbReference type="InterPro" id="IPR007890">
    <property type="entry name" value="CHASE2"/>
</dbReference>
<name>A0A918XVV1_9PROT</name>
<feature type="domain" description="PAS" evidence="9">
    <location>
        <begin position="449"/>
        <end position="493"/>
    </location>
</feature>
<dbReference type="CDD" id="cd00082">
    <property type="entry name" value="HisKA"/>
    <property type="match status" value="1"/>
</dbReference>
<dbReference type="Gene3D" id="3.30.450.20">
    <property type="entry name" value="PAS domain"/>
    <property type="match status" value="2"/>
</dbReference>
<evidence type="ECO:0000256" key="2">
    <source>
        <dbReference type="ARBA" id="ARBA00012438"/>
    </source>
</evidence>
<dbReference type="Pfam" id="PF00512">
    <property type="entry name" value="HisKA"/>
    <property type="match status" value="1"/>
</dbReference>
<accession>A0A918XVV1</accession>
<evidence type="ECO:0000256" key="4">
    <source>
        <dbReference type="ARBA" id="ARBA00022679"/>
    </source>
</evidence>
<dbReference type="GO" id="GO:0009927">
    <property type="term" value="F:histidine phosphotransfer kinase activity"/>
    <property type="evidence" value="ECO:0007669"/>
    <property type="project" value="TreeGrafter"/>
</dbReference>
<dbReference type="SMART" id="SM00388">
    <property type="entry name" value="HisKA"/>
    <property type="match status" value="1"/>
</dbReference>
<dbReference type="InterPro" id="IPR000014">
    <property type="entry name" value="PAS"/>
</dbReference>
<dbReference type="Gene3D" id="1.10.287.130">
    <property type="match status" value="1"/>
</dbReference>
<comment type="catalytic activity">
    <reaction evidence="1">
        <text>ATP + protein L-histidine = ADP + protein N-phospho-L-histidine.</text>
        <dbReference type="EC" id="2.7.13.3"/>
    </reaction>
</comment>
<dbReference type="EMBL" id="BMZS01000010">
    <property type="protein sequence ID" value="GHD57987.1"/>
    <property type="molecule type" value="Genomic_DNA"/>
</dbReference>
<feature type="transmembrane region" description="Helical" evidence="7">
    <location>
        <begin position="384"/>
        <end position="407"/>
    </location>
</feature>
<dbReference type="SUPFAM" id="SSF55785">
    <property type="entry name" value="PYP-like sensor domain (PAS domain)"/>
    <property type="match status" value="2"/>
</dbReference>
<keyword evidence="4" id="KW-0808">Transferase</keyword>
<dbReference type="Proteomes" id="UP000630353">
    <property type="component" value="Unassembled WGS sequence"/>
</dbReference>
<dbReference type="RefSeq" id="WP_189992970.1">
    <property type="nucleotide sequence ID" value="NZ_BMZS01000010.1"/>
</dbReference>
<dbReference type="Pfam" id="PF02518">
    <property type="entry name" value="HATPase_c"/>
    <property type="match status" value="1"/>
</dbReference>
<dbReference type="SUPFAM" id="SSF55874">
    <property type="entry name" value="ATPase domain of HSP90 chaperone/DNA topoisomerase II/histidine kinase"/>
    <property type="match status" value="1"/>
</dbReference>
<evidence type="ECO:0000259" key="9">
    <source>
        <dbReference type="PROSITE" id="PS50112"/>
    </source>
</evidence>
<feature type="transmembrane region" description="Helical" evidence="7">
    <location>
        <begin position="357"/>
        <end position="377"/>
    </location>
</feature>
<protein>
    <recommendedName>
        <fullName evidence="2">histidine kinase</fullName>
        <ecNumber evidence="2">2.7.13.3</ecNumber>
    </recommendedName>
</protein>
<dbReference type="InterPro" id="IPR036097">
    <property type="entry name" value="HisK_dim/P_sf"/>
</dbReference>
<keyword evidence="7" id="KW-0812">Transmembrane</keyword>
<gene>
    <name evidence="10" type="ORF">GCM10017083_40180</name>
</gene>
<dbReference type="EC" id="2.7.13.3" evidence="2"/>
<dbReference type="InterPro" id="IPR035965">
    <property type="entry name" value="PAS-like_dom_sf"/>
</dbReference>
<dbReference type="SMART" id="SM01080">
    <property type="entry name" value="CHASE2"/>
    <property type="match status" value="1"/>
</dbReference>
<reference evidence="10" key="2">
    <citation type="submission" date="2020-09" db="EMBL/GenBank/DDBJ databases">
        <authorList>
            <person name="Sun Q."/>
            <person name="Kim S."/>
        </authorList>
    </citation>
    <scope>NUCLEOTIDE SEQUENCE</scope>
    <source>
        <strain evidence="10">KCTC 42651</strain>
    </source>
</reference>
<dbReference type="PANTHER" id="PTHR43047:SF72">
    <property type="entry name" value="OSMOSENSING HISTIDINE PROTEIN KINASE SLN1"/>
    <property type="match status" value="1"/>
</dbReference>
<dbReference type="Gene3D" id="3.30.565.10">
    <property type="entry name" value="Histidine kinase-like ATPase, C-terminal domain"/>
    <property type="match status" value="1"/>
</dbReference>
<dbReference type="PANTHER" id="PTHR43047">
    <property type="entry name" value="TWO-COMPONENT HISTIDINE PROTEIN KINASE"/>
    <property type="match status" value="1"/>
</dbReference>
<reference evidence="10" key="1">
    <citation type="journal article" date="2014" name="Int. J. Syst. Evol. Microbiol.">
        <title>Complete genome sequence of Corynebacterium casei LMG S-19264T (=DSM 44701T), isolated from a smear-ripened cheese.</title>
        <authorList>
            <consortium name="US DOE Joint Genome Institute (JGI-PGF)"/>
            <person name="Walter F."/>
            <person name="Albersmeier A."/>
            <person name="Kalinowski J."/>
            <person name="Ruckert C."/>
        </authorList>
    </citation>
    <scope>NUCLEOTIDE SEQUENCE</scope>
    <source>
        <strain evidence="10">KCTC 42651</strain>
    </source>
</reference>
<dbReference type="InterPro" id="IPR036890">
    <property type="entry name" value="HATPase_C_sf"/>
</dbReference>
<dbReference type="PRINTS" id="PR00344">
    <property type="entry name" value="BCTRLSENSOR"/>
</dbReference>
<dbReference type="AlphaFoldDB" id="A0A918XVV1"/>
<dbReference type="NCBIfam" id="TIGR00229">
    <property type="entry name" value="sensory_box"/>
    <property type="match status" value="1"/>
</dbReference>
<evidence type="ECO:0000256" key="1">
    <source>
        <dbReference type="ARBA" id="ARBA00000085"/>
    </source>
</evidence>
<evidence type="ECO:0000313" key="11">
    <source>
        <dbReference type="Proteomes" id="UP000630353"/>
    </source>
</evidence>
<evidence type="ECO:0000259" key="8">
    <source>
        <dbReference type="PROSITE" id="PS50109"/>
    </source>
</evidence>
<dbReference type="GO" id="GO:0000155">
    <property type="term" value="F:phosphorelay sensor kinase activity"/>
    <property type="evidence" value="ECO:0007669"/>
    <property type="project" value="InterPro"/>
</dbReference>
<dbReference type="PROSITE" id="PS50112">
    <property type="entry name" value="PAS"/>
    <property type="match status" value="1"/>
</dbReference>
<proteinExistence type="predicted"/>
<dbReference type="PROSITE" id="PS50109">
    <property type="entry name" value="HIS_KIN"/>
    <property type="match status" value="1"/>
</dbReference>
<dbReference type="Pfam" id="PF12860">
    <property type="entry name" value="PAS_7"/>
    <property type="match status" value="1"/>
</dbReference>
<evidence type="ECO:0000256" key="3">
    <source>
        <dbReference type="ARBA" id="ARBA00022553"/>
    </source>
</evidence>
<keyword evidence="7" id="KW-1133">Transmembrane helix</keyword>
<dbReference type="Pfam" id="PF05226">
    <property type="entry name" value="CHASE2"/>
    <property type="match status" value="1"/>
</dbReference>